<dbReference type="AlphaFoldDB" id="A0AAW5VMR8"/>
<dbReference type="Proteomes" id="UP001208912">
    <property type="component" value="Unassembled WGS sequence"/>
</dbReference>
<name>A0AAW5VMR8_9LEPT</name>
<sequence length="316" mass="37078">MKKYYKFILFLKLTPLLIVLIGEGIFRFLSKTDPDEIRYKQIHCLYDFSEIRLCPNRNESFIRKDGKIWDIQTNDFGERILSNNIESTNLWLIGDSMAMGYGLPTNETPSFYLKSKYKIDVRLLAVDAIGTNGILRILKDSLKFQKSEKHPEKIYWIWNPSDFIDDEREKVGIKRYLYPIHYLLVRNSYFYRFLLPTPPANKYTSYGNPILYPKSHITYSNLRKFFSDPLVPKEKLTILFSWGMAGDGHPDTKDLNYEMAKEFFKEQDVKTIDLRTKTLELYRKKKPVYIPSDGHPGPALAELFADAIAKHFLNLP</sequence>
<dbReference type="SUPFAM" id="SSF52266">
    <property type="entry name" value="SGNH hydrolase"/>
    <property type="match status" value="1"/>
</dbReference>
<gene>
    <name evidence="1" type="ORF">ND861_13670</name>
    <name evidence="2" type="ORF">ND862_13625</name>
</gene>
<dbReference type="EMBL" id="JAMQPM010000006">
    <property type="protein sequence ID" value="MCW7527406.1"/>
    <property type="molecule type" value="Genomic_DNA"/>
</dbReference>
<dbReference type="Proteomes" id="UP001208540">
    <property type="component" value="Unassembled WGS sequence"/>
</dbReference>
<dbReference type="RefSeq" id="WP_265352573.1">
    <property type="nucleotide sequence ID" value="NZ_JAMQPL010000006.1"/>
</dbReference>
<evidence type="ECO:0000313" key="3">
    <source>
        <dbReference type="Proteomes" id="UP001208540"/>
    </source>
</evidence>
<evidence type="ECO:0000313" key="2">
    <source>
        <dbReference type="EMBL" id="MCW7531262.1"/>
    </source>
</evidence>
<accession>A0AAW5VMR8</accession>
<protein>
    <recommendedName>
        <fullName evidence="5">SGNH/GDSL hydrolase family protein</fullName>
    </recommendedName>
</protein>
<evidence type="ECO:0000313" key="4">
    <source>
        <dbReference type="Proteomes" id="UP001208912"/>
    </source>
</evidence>
<reference evidence="2 4" key="1">
    <citation type="submission" date="2022-06" db="EMBL/GenBank/DDBJ databases">
        <title>Leptospira isolates from biofilms formed at urban environments.</title>
        <authorList>
            <person name="Ribeiro P.S."/>
            <person name="Sousa T."/>
            <person name="Carvalho N."/>
            <person name="Aburjaile F."/>
            <person name="Neves F."/>
            <person name="Oliveira D."/>
            <person name="Blanco L."/>
            <person name="Lima J."/>
            <person name="Costa F."/>
            <person name="Brenig B."/>
            <person name="Soares S."/>
            <person name="Ramos R."/>
            <person name="Goes-Neto A."/>
            <person name="Matiuzzi M."/>
            <person name="Azevedo V."/>
            <person name="Ristow P."/>
        </authorList>
    </citation>
    <scope>NUCLEOTIDE SEQUENCE</scope>
    <source>
        <strain evidence="1 4">VSF19</strain>
        <strain evidence="2">VSF20</strain>
    </source>
</reference>
<organism evidence="2 3">
    <name type="scientific">Leptospira soteropolitanensis</name>
    <dbReference type="NCBI Taxonomy" id="2950025"/>
    <lineage>
        <taxon>Bacteria</taxon>
        <taxon>Pseudomonadati</taxon>
        <taxon>Spirochaetota</taxon>
        <taxon>Spirochaetia</taxon>
        <taxon>Leptospirales</taxon>
        <taxon>Leptospiraceae</taxon>
        <taxon>Leptospira</taxon>
    </lineage>
</organism>
<evidence type="ECO:0000313" key="1">
    <source>
        <dbReference type="EMBL" id="MCW7527406.1"/>
    </source>
</evidence>
<dbReference type="EMBL" id="JAMQPL010000006">
    <property type="protein sequence ID" value="MCW7531262.1"/>
    <property type="molecule type" value="Genomic_DNA"/>
</dbReference>
<comment type="caution">
    <text evidence="2">The sequence shown here is derived from an EMBL/GenBank/DDBJ whole genome shotgun (WGS) entry which is preliminary data.</text>
</comment>
<dbReference type="NCBIfam" id="NF047474">
    <property type="entry name" value="GDSL_LA_2486"/>
    <property type="match status" value="1"/>
</dbReference>
<evidence type="ECO:0008006" key="5">
    <source>
        <dbReference type="Google" id="ProtNLM"/>
    </source>
</evidence>
<proteinExistence type="predicted"/>
<keyword evidence="4" id="KW-1185">Reference proteome</keyword>